<keyword evidence="2" id="KW-1185">Reference proteome</keyword>
<dbReference type="EMBL" id="FJ429185">
    <property type="protein sequence ID" value="ACP41720.1"/>
    <property type="molecule type" value="Genomic_DNA"/>
</dbReference>
<sequence length="29" mass="3393">MIVDYYYKDGKKFAIVEQPDGWATVVEVK</sequence>
<proteinExistence type="predicted"/>
<reference evidence="1 2" key="1">
    <citation type="journal article" date="2009" name="Virology">
        <title>P087, a lactococcal phage with a morphogenesis module similar to an Enterococcus faecalis prophage.</title>
        <authorList>
            <person name="Villion M."/>
            <person name="Chopin M.C."/>
            <person name="Deveau H."/>
            <person name="Ehrlich S.D."/>
            <person name="Moineau S."/>
            <person name="Chopin A."/>
        </authorList>
    </citation>
    <scope>NUCLEOTIDE SEQUENCE</scope>
</reference>
<name>C3U2N4_9CAUD</name>
<evidence type="ECO:0000313" key="2">
    <source>
        <dbReference type="Proteomes" id="UP000002336"/>
    </source>
</evidence>
<accession>C3U2N4</accession>
<dbReference type="Proteomes" id="UP000002336">
    <property type="component" value="Segment"/>
</dbReference>
<dbReference type="KEGG" id="vg:7871860"/>
<organism evidence="1 2">
    <name type="scientific">Lactococcus phage P087</name>
    <dbReference type="NCBI Taxonomy" id="641487"/>
    <lineage>
        <taxon>Viruses</taxon>
        <taxon>Duplodnaviria</taxon>
        <taxon>Heunggongvirae</taxon>
        <taxon>Uroviricota</taxon>
        <taxon>Caudoviricetes</taxon>
        <taxon>Teubervirus</taxon>
        <taxon>Teubervirus P087</taxon>
    </lineage>
</organism>
<evidence type="ECO:0000313" key="1">
    <source>
        <dbReference type="EMBL" id="ACP41720.1"/>
    </source>
</evidence>
<protein>
    <submittedName>
        <fullName evidence="1">Uncharacterized protein</fullName>
    </submittedName>
</protein>
<dbReference type="GeneID" id="7871860"/>
<dbReference type="RefSeq" id="YP_002875712.1">
    <property type="nucleotide sequence ID" value="NC_012663.1"/>
</dbReference>